<organism evidence="2 3">
    <name type="scientific">Dichanthelium oligosanthes</name>
    <dbReference type="NCBI Taxonomy" id="888268"/>
    <lineage>
        <taxon>Eukaryota</taxon>
        <taxon>Viridiplantae</taxon>
        <taxon>Streptophyta</taxon>
        <taxon>Embryophyta</taxon>
        <taxon>Tracheophyta</taxon>
        <taxon>Spermatophyta</taxon>
        <taxon>Magnoliopsida</taxon>
        <taxon>Liliopsida</taxon>
        <taxon>Poales</taxon>
        <taxon>Poaceae</taxon>
        <taxon>PACMAD clade</taxon>
        <taxon>Panicoideae</taxon>
        <taxon>Panicodae</taxon>
        <taxon>Paniceae</taxon>
        <taxon>Dichantheliinae</taxon>
        <taxon>Dichanthelium</taxon>
    </lineage>
</organism>
<evidence type="ECO:0000313" key="3">
    <source>
        <dbReference type="Proteomes" id="UP000095767"/>
    </source>
</evidence>
<dbReference type="InterPro" id="IPR017451">
    <property type="entry name" value="F-box-assoc_interact_dom"/>
</dbReference>
<dbReference type="NCBIfam" id="TIGR01640">
    <property type="entry name" value="F_box_assoc_1"/>
    <property type="match status" value="1"/>
</dbReference>
<dbReference type="EMBL" id="LWDX02020148">
    <property type="protein sequence ID" value="OEL32928.1"/>
    <property type="molecule type" value="Genomic_DNA"/>
</dbReference>
<name>A0A1E5W6Q9_9POAL</name>
<dbReference type="PANTHER" id="PTHR31672:SF13">
    <property type="entry name" value="F-BOX PROTEIN CPR30-LIKE"/>
    <property type="match status" value="1"/>
</dbReference>
<dbReference type="OrthoDB" id="695030at2759"/>
<keyword evidence="3" id="KW-1185">Reference proteome</keyword>
<dbReference type="InterPro" id="IPR013187">
    <property type="entry name" value="F-box-assoc_dom_typ3"/>
</dbReference>
<feature type="domain" description="F-box associated beta-propeller type 3" evidence="1">
    <location>
        <begin position="107"/>
        <end position="342"/>
    </location>
</feature>
<comment type="caution">
    <text evidence="2">The sequence shown here is derived from an EMBL/GenBank/DDBJ whole genome shotgun (WGS) entry which is preliminary data.</text>
</comment>
<dbReference type="Pfam" id="PF08268">
    <property type="entry name" value="FBA_3"/>
    <property type="match status" value="1"/>
</dbReference>
<evidence type="ECO:0000259" key="1">
    <source>
        <dbReference type="Pfam" id="PF08268"/>
    </source>
</evidence>
<reference evidence="2 3" key="1">
    <citation type="submission" date="2016-09" db="EMBL/GenBank/DDBJ databases">
        <title>The draft genome of Dichanthelium oligosanthes: A C3 panicoid grass species.</title>
        <authorList>
            <person name="Studer A.J."/>
            <person name="Schnable J.C."/>
            <person name="Brutnell T.P."/>
        </authorList>
    </citation>
    <scope>NUCLEOTIDE SEQUENCE [LARGE SCALE GENOMIC DNA]</scope>
    <source>
        <strain evidence="3">cv. Kellogg 1175</strain>
        <tissue evidence="2">Leaf</tissue>
    </source>
</reference>
<dbReference type="PANTHER" id="PTHR31672">
    <property type="entry name" value="BNACNNG10540D PROTEIN"/>
    <property type="match status" value="1"/>
</dbReference>
<accession>A0A1E5W6Q9</accession>
<gene>
    <name evidence="2" type="ORF">BAE44_0006054</name>
</gene>
<protein>
    <recommendedName>
        <fullName evidence="1">F-box associated beta-propeller type 3 domain-containing protein</fullName>
    </recommendedName>
</protein>
<dbReference type="Proteomes" id="UP000095767">
    <property type="component" value="Unassembled WGS sequence"/>
</dbReference>
<dbReference type="AlphaFoldDB" id="A0A1E5W6Q9"/>
<dbReference type="InterPro" id="IPR050796">
    <property type="entry name" value="SCF_F-box_component"/>
</dbReference>
<evidence type="ECO:0000313" key="2">
    <source>
        <dbReference type="EMBL" id="OEL32928.1"/>
    </source>
</evidence>
<proteinExistence type="predicted"/>
<sequence>MCDDVLRSIFARVPARTAVASMVLSKHHRRLMRCPDFITLHCRLAPSLPRPHVAYVATAKLRRSSGVRGPVSGYHGFHVAAGGGGGSSSNAPMRALVGPMYLEKRYVNTCNGVVLLAGKPRPTTCVLWNPALADEEKEVTVPVSVRDDCAILGLGYGPWSKTYKLLLTHRRIAEDALDSDPLIARFPRAAGLCTRWLDGRISGESLYIDGTIYLLHDRLDRPAILAFDVDDETVTTIDLPGDGKPWTRHAMSALLVMSGRPCVDLQDRRDRALWLLTVEHQWERRCIIEVPMYDDHHRNTYSIAGVWDCGGMLAMYLHMSRREDDKLLLYCTETKNMTEVNLPFSVAPEESEDYTLCWGYKPTLVSPGSIVGELNQDEGRRRDRTANIMAALKPVNERDMRKGQKATLDTALHGVLASRHAGAA</sequence>